<reference evidence="31" key="1">
    <citation type="submission" date="2019-10" db="EMBL/GenBank/DDBJ databases">
        <title>The sequence and de novo assembly of the wild yak genome.</title>
        <authorList>
            <person name="Liu Y."/>
        </authorList>
    </citation>
    <scope>NUCLEOTIDE SEQUENCE [LARGE SCALE GENOMIC DNA]</scope>
    <source>
        <strain evidence="31">WY2019</strain>
    </source>
</reference>
<dbReference type="CDD" id="cd03592">
    <property type="entry name" value="CLECT_selectins_like"/>
    <property type="match status" value="1"/>
</dbReference>
<evidence type="ECO:0000256" key="23">
    <source>
        <dbReference type="ARBA" id="ARBA00046840"/>
    </source>
</evidence>
<dbReference type="SUPFAM" id="SSF56436">
    <property type="entry name" value="C-type lectin-like"/>
    <property type="match status" value="2"/>
</dbReference>
<evidence type="ECO:0000313" key="31">
    <source>
        <dbReference type="EMBL" id="MXQ81912.1"/>
    </source>
</evidence>
<feature type="domain" description="Sushi" evidence="30">
    <location>
        <begin position="176"/>
        <end position="237"/>
    </location>
</feature>
<feature type="compositionally biased region" description="Low complexity" evidence="26">
    <location>
        <begin position="1137"/>
        <end position="1153"/>
    </location>
</feature>
<comment type="caution">
    <text evidence="24">Lacks conserved residue(s) required for the propagation of feature annotation.</text>
</comment>
<evidence type="ECO:0000256" key="10">
    <source>
        <dbReference type="ARBA" id="ARBA00022737"/>
    </source>
</evidence>
<evidence type="ECO:0000256" key="9">
    <source>
        <dbReference type="ARBA" id="ARBA00022734"/>
    </source>
</evidence>
<feature type="domain" description="Sushi" evidence="30">
    <location>
        <begin position="596"/>
        <end position="657"/>
    </location>
</feature>
<feature type="domain" description="Sushi" evidence="30">
    <location>
        <begin position="978"/>
        <end position="1039"/>
    </location>
</feature>
<dbReference type="PRINTS" id="PR00343">
    <property type="entry name" value="SELECTIN"/>
</dbReference>
<evidence type="ECO:0000256" key="2">
    <source>
        <dbReference type="ARBA" id="ARBA00007360"/>
    </source>
</evidence>
<dbReference type="FunFam" id="2.10.70.10:FF:000001">
    <property type="entry name" value="Selectin P"/>
    <property type="match status" value="9"/>
</dbReference>
<evidence type="ECO:0000256" key="24">
    <source>
        <dbReference type="PROSITE-ProRule" id="PRU00076"/>
    </source>
</evidence>
<dbReference type="PROSITE" id="PS50041">
    <property type="entry name" value="C_TYPE_LECTIN_2"/>
    <property type="match status" value="2"/>
</dbReference>
<dbReference type="CDD" id="cd00054">
    <property type="entry name" value="EGF_CA"/>
    <property type="match status" value="2"/>
</dbReference>
<evidence type="ECO:0000256" key="25">
    <source>
        <dbReference type="PROSITE-ProRule" id="PRU00302"/>
    </source>
</evidence>
<evidence type="ECO:0000256" key="3">
    <source>
        <dbReference type="ARBA" id="ARBA00022475"/>
    </source>
</evidence>
<dbReference type="Gene3D" id="3.10.100.10">
    <property type="entry name" value="Mannose-Binding Protein A, subunit A"/>
    <property type="match status" value="2"/>
</dbReference>
<dbReference type="Gene3D" id="2.10.70.10">
    <property type="entry name" value="Complement Module, domain 1"/>
    <property type="match status" value="9"/>
</dbReference>
<keyword evidence="13 27" id="KW-1133">Transmembrane helix</keyword>
<feature type="disulfide bond" evidence="25">
    <location>
        <begin position="628"/>
        <end position="655"/>
    </location>
</feature>
<dbReference type="InterPro" id="IPR018378">
    <property type="entry name" value="C-type_lectin_CS"/>
</dbReference>
<keyword evidence="9" id="KW-0430">Lectin</keyword>
<proteinExistence type="inferred from homology"/>
<feature type="domain" description="Sushi" evidence="30">
    <location>
        <begin position="658"/>
        <end position="719"/>
    </location>
</feature>
<keyword evidence="16" id="KW-0325">Glycoprotein</keyword>
<evidence type="ECO:0000256" key="21">
    <source>
        <dbReference type="ARBA" id="ARBA00044355"/>
    </source>
</evidence>
<dbReference type="InterPro" id="IPR050350">
    <property type="entry name" value="Compl-Cell_Adhes-Reg"/>
</dbReference>
<dbReference type="SMART" id="SM00179">
    <property type="entry name" value="EGF_CA"/>
    <property type="match status" value="2"/>
</dbReference>
<dbReference type="FunFam" id="3.10.100.10:FF:000007">
    <property type="entry name" value="L-selectin"/>
    <property type="match status" value="2"/>
</dbReference>
<evidence type="ECO:0000256" key="1">
    <source>
        <dbReference type="ARBA" id="ARBA00004251"/>
    </source>
</evidence>
<dbReference type="InterPro" id="IPR033991">
    <property type="entry name" value="Selectin_CTLD"/>
</dbReference>
<evidence type="ECO:0000256" key="6">
    <source>
        <dbReference type="ARBA" id="ARBA00022692"/>
    </source>
</evidence>
<feature type="domain" description="C-type lectin" evidence="29">
    <location>
        <begin position="1"/>
        <end position="109"/>
    </location>
</feature>
<keyword evidence="32" id="KW-1185">Reference proteome</keyword>
<keyword evidence="10" id="KW-0677">Repeat</keyword>
<dbReference type="SMART" id="SM00032">
    <property type="entry name" value="CCP"/>
    <property type="match status" value="9"/>
</dbReference>
<dbReference type="PROSITE" id="PS00615">
    <property type="entry name" value="C_TYPE_LECTIN_1"/>
    <property type="match status" value="2"/>
</dbReference>
<keyword evidence="6 27" id="KW-0812">Transmembrane</keyword>
<dbReference type="SUPFAM" id="SSF57196">
    <property type="entry name" value="EGF/Laminin"/>
    <property type="match status" value="2"/>
</dbReference>
<dbReference type="PROSITE" id="PS00022">
    <property type="entry name" value="EGF_1"/>
    <property type="match status" value="2"/>
</dbReference>
<keyword evidence="12" id="KW-0130">Cell adhesion</keyword>
<feature type="disulfide bond" evidence="25">
    <location>
        <begin position="566"/>
        <end position="593"/>
    </location>
</feature>
<keyword evidence="11" id="KW-0106">Calcium</keyword>
<dbReference type="InterPro" id="IPR000742">
    <property type="entry name" value="EGF"/>
</dbReference>
<keyword evidence="15 24" id="KW-1015">Disulfide bond</keyword>
<dbReference type="SMART" id="SM00181">
    <property type="entry name" value="EGF"/>
    <property type="match status" value="4"/>
</dbReference>
<evidence type="ECO:0000256" key="22">
    <source>
        <dbReference type="ARBA" id="ARBA00045502"/>
    </source>
</evidence>
<feature type="disulfide bond" evidence="25">
    <location>
        <begin position="1010"/>
        <end position="1037"/>
    </location>
</feature>
<evidence type="ECO:0000256" key="19">
    <source>
        <dbReference type="ARBA" id="ARBA00044292"/>
    </source>
</evidence>
<keyword evidence="14 27" id="KW-0472">Membrane</keyword>
<evidence type="ECO:0000256" key="8">
    <source>
        <dbReference type="ARBA" id="ARBA00022729"/>
    </source>
</evidence>
<dbReference type="InterPro" id="IPR016187">
    <property type="entry name" value="CTDL_fold"/>
</dbReference>
<dbReference type="PANTHER" id="PTHR19325:SF484">
    <property type="entry name" value="P-SELECTIN"/>
    <property type="match status" value="1"/>
</dbReference>
<feature type="domain" description="EGF-like" evidence="28">
    <location>
        <begin position="495"/>
        <end position="531"/>
    </location>
</feature>
<dbReference type="AlphaFoldDB" id="A0A6B0QXW5"/>
<dbReference type="PANTHER" id="PTHR19325">
    <property type="entry name" value="COMPLEMENT COMPONENT-RELATED SUSHI DOMAIN-CONTAINING"/>
    <property type="match status" value="1"/>
</dbReference>
<feature type="disulfide bond" evidence="24">
    <location>
        <begin position="521"/>
        <end position="530"/>
    </location>
</feature>
<feature type="domain" description="Sushi" evidence="30">
    <location>
        <begin position="782"/>
        <end position="843"/>
    </location>
</feature>
<comment type="similarity">
    <text evidence="2">Belongs to the selectin/LECAM family.</text>
</comment>
<feature type="region of interest" description="Disordered" evidence="26">
    <location>
        <begin position="1121"/>
        <end position="1153"/>
    </location>
</feature>
<comment type="subunit">
    <text evidence="23">Interacts with SNX17. Interacts with SELPLG/PSGL1 and PODXL2 and mediates neutrophil adhesion and leukocyte rolling. This interaction requires the sialyl-Lewis X epitope of SELPLG and PODXL2, and specific tyrosine sulfation on SELPLG. Interacts (via C-type lectin domain) with alpha-IIb/beta3 integrin ITGA2B:ITGB3 and alpha-V/beta-3 integrin ITGAV:ITGB3. Interacts with alpha5/beta1 integrin ITGA5:ITGB1 and alpha4/beta1 integrin ITGA4:ITGB.</text>
</comment>
<dbReference type="Pfam" id="PF12661">
    <property type="entry name" value="hEGF"/>
    <property type="match status" value="1"/>
</dbReference>
<dbReference type="InterPro" id="IPR016186">
    <property type="entry name" value="C-type_lectin-like/link_sf"/>
</dbReference>
<evidence type="ECO:0000256" key="14">
    <source>
        <dbReference type="ARBA" id="ARBA00023136"/>
    </source>
</evidence>
<dbReference type="InterPro" id="IPR013032">
    <property type="entry name" value="EGF-like_CS"/>
</dbReference>
<evidence type="ECO:0000256" key="16">
    <source>
        <dbReference type="ARBA" id="ARBA00023180"/>
    </source>
</evidence>
<feature type="domain" description="C-type lectin" evidence="29">
    <location>
        <begin position="375"/>
        <end position="495"/>
    </location>
</feature>
<evidence type="ECO:0000259" key="28">
    <source>
        <dbReference type="PROSITE" id="PS50026"/>
    </source>
</evidence>
<keyword evidence="8" id="KW-0732">Signal</keyword>
<evidence type="ECO:0000259" key="29">
    <source>
        <dbReference type="PROSITE" id="PS50041"/>
    </source>
</evidence>
<feature type="domain" description="Sushi" evidence="30">
    <location>
        <begin position="720"/>
        <end position="781"/>
    </location>
</feature>
<comment type="subcellular location">
    <subcellularLocation>
        <location evidence="1">Cell membrane</location>
        <topology evidence="1">Single-pass type I membrane protein</topology>
    </subcellularLocation>
</comment>
<evidence type="ECO:0000256" key="4">
    <source>
        <dbReference type="ARBA" id="ARBA00022536"/>
    </source>
</evidence>
<dbReference type="FunFam" id="2.10.25.10:FF:000176">
    <property type="entry name" value="Selectin P"/>
    <property type="match status" value="2"/>
</dbReference>
<evidence type="ECO:0000256" key="18">
    <source>
        <dbReference type="ARBA" id="ARBA00044221"/>
    </source>
</evidence>
<feature type="domain" description="Sushi" evidence="30">
    <location>
        <begin position="916"/>
        <end position="977"/>
    </location>
</feature>
<comment type="caution">
    <text evidence="31">The sequence shown here is derived from an EMBL/GenBank/DDBJ whole genome shotgun (WGS) entry which is preliminary data.</text>
</comment>
<dbReference type="GO" id="GO:0030246">
    <property type="term" value="F:carbohydrate binding"/>
    <property type="evidence" value="ECO:0007669"/>
    <property type="project" value="UniProtKB-KW"/>
</dbReference>
<dbReference type="GO" id="GO:0005886">
    <property type="term" value="C:plasma membrane"/>
    <property type="evidence" value="ECO:0007669"/>
    <property type="project" value="UniProtKB-SubCell"/>
</dbReference>
<evidence type="ECO:0000256" key="12">
    <source>
        <dbReference type="ARBA" id="ARBA00022889"/>
    </source>
</evidence>
<gene>
    <name evidence="31" type="ORF">E5288_WYG005011</name>
</gene>
<organism evidence="31 32">
    <name type="scientific">Bos mutus</name>
    <name type="common">wild yak</name>
    <dbReference type="NCBI Taxonomy" id="72004"/>
    <lineage>
        <taxon>Eukaryota</taxon>
        <taxon>Metazoa</taxon>
        <taxon>Chordata</taxon>
        <taxon>Craniata</taxon>
        <taxon>Vertebrata</taxon>
        <taxon>Euteleostomi</taxon>
        <taxon>Mammalia</taxon>
        <taxon>Eutheria</taxon>
        <taxon>Laurasiatheria</taxon>
        <taxon>Artiodactyla</taxon>
        <taxon>Ruminantia</taxon>
        <taxon>Pecora</taxon>
        <taxon>Bovidae</taxon>
        <taxon>Bovinae</taxon>
        <taxon>Bos</taxon>
    </lineage>
</organism>
<feature type="disulfide bond" evidence="25">
    <location>
        <begin position="877"/>
        <end position="904"/>
    </location>
</feature>
<dbReference type="PROSITE" id="PS50026">
    <property type="entry name" value="EGF_3"/>
    <property type="match status" value="2"/>
</dbReference>
<feature type="transmembrane region" description="Helical" evidence="27">
    <location>
        <begin position="253"/>
        <end position="274"/>
    </location>
</feature>
<dbReference type="PROSITE" id="PS01186">
    <property type="entry name" value="EGF_2"/>
    <property type="match status" value="2"/>
</dbReference>
<dbReference type="Gene3D" id="2.10.25.10">
    <property type="entry name" value="Laminin"/>
    <property type="match status" value="2"/>
</dbReference>
<dbReference type="SUPFAM" id="SSF57535">
    <property type="entry name" value="Complement control module/SCR domain"/>
    <property type="match status" value="9"/>
</dbReference>
<dbReference type="SMART" id="SM00034">
    <property type="entry name" value="CLECT"/>
    <property type="match status" value="2"/>
</dbReference>
<feature type="disulfide bond" evidence="25">
    <location>
        <begin position="690"/>
        <end position="717"/>
    </location>
</feature>
<evidence type="ECO:0000256" key="20">
    <source>
        <dbReference type="ARBA" id="ARBA00044337"/>
    </source>
</evidence>
<dbReference type="GO" id="GO:0007155">
    <property type="term" value="P:cell adhesion"/>
    <property type="evidence" value="ECO:0007669"/>
    <property type="project" value="UniProtKB-KW"/>
</dbReference>
<protein>
    <recommendedName>
        <fullName evidence="17">p-selectin</fullName>
    </recommendedName>
    <alternativeName>
        <fullName evidence="18">CD62 antigen-like family member P</fullName>
    </alternativeName>
    <alternativeName>
        <fullName evidence="20">Granule membrane protein 140</fullName>
    </alternativeName>
    <alternativeName>
        <fullName evidence="21">Leukocyte-endothelial cell adhesion molecule 3</fullName>
    </alternativeName>
    <alternativeName>
        <fullName evidence="19">Platelet activation dependent granule-external membrane protein</fullName>
    </alternativeName>
</protein>
<dbReference type="InterPro" id="IPR001881">
    <property type="entry name" value="EGF-like_Ca-bd_dom"/>
</dbReference>
<feature type="disulfide bond" evidence="25">
    <location>
        <begin position="814"/>
        <end position="841"/>
    </location>
</feature>
<evidence type="ECO:0000256" key="26">
    <source>
        <dbReference type="SAM" id="MobiDB-lite"/>
    </source>
</evidence>
<feature type="disulfide bond" evidence="25">
    <location>
        <begin position="208"/>
        <end position="235"/>
    </location>
</feature>
<dbReference type="InterPro" id="IPR002396">
    <property type="entry name" value="Selectin_superfamily"/>
</dbReference>
<dbReference type="Pfam" id="PF00008">
    <property type="entry name" value="EGF"/>
    <property type="match status" value="1"/>
</dbReference>
<evidence type="ECO:0000256" key="5">
    <source>
        <dbReference type="ARBA" id="ARBA00022659"/>
    </source>
</evidence>
<feature type="disulfide bond" evidence="25">
    <location>
        <begin position="948"/>
        <end position="975"/>
    </location>
</feature>
<dbReference type="Pfam" id="PF00084">
    <property type="entry name" value="Sushi"/>
    <property type="match status" value="8"/>
</dbReference>
<evidence type="ECO:0000256" key="11">
    <source>
        <dbReference type="ARBA" id="ARBA00022837"/>
    </source>
</evidence>
<comment type="function">
    <text evidence="22">Ca(2+)-dependent receptor for myeloid cells that binds to carbohydrates on neutrophils and monocytes. Mediates the interaction of activated endothelial cells or platelets with leukocytes. The ligand recognized is sialyl-Lewis X. Mediates rapid rolling of leukocyte rolling over vascular surfaces during the initial steps in inflammation through interaction with SELPLG. Mediates cell-cell interactions and cell adhesion via the interaction with integrin alpha-IIb/beta3 (ITGA2B:ITGB3) and integrin alpha-V/beta-3 (ITGAV:ITGB3).</text>
</comment>
<feature type="domain" description="Sushi" evidence="30">
    <location>
        <begin position="534"/>
        <end position="595"/>
    </location>
</feature>
<dbReference type="InterPro" id="IPR000436">
    <property type="entry name" value="Sushi_SCR_CCP_dom"/>
</dbReference>
<feature type="domain" description="EGF-like" evidence="28">
    <location>
        <begin position="109"/>
        <end position="145"/>
    </location>
</feature>
<sequence>MPWEKARAFCRENYTDLVAIQNKGEIEYLNKTLPFSRTYYWIGIRKVEGVWTWVGTNKSLTEEAKNWGAGEPNNRKSKEDCVEIYIKRNKDSGKWNDDACHKAKTALCYTASCKPWSCSGHGQCVEVINNYTCNCDLGYYGPECQFGKLLLFLSVSHRGSLLRNTDFFFFFFIEVIQCESLTEPDLGTMDCNHPLVDFGFSSTCTFSCSEEAELIGEKKTICGLSGNWSSPSPRCQKINRTISINEESDYNPLFIPVAVMVTAFSGLAFIIWLARRLKRKSKKSRRSLHQFDLLVFTVIQKPEKRILSTCLKLPTEASYSKVKAEGQLPKSHLELEISESGLQNCPTPLLQCPDLRDANLILTLLYLEVINQKEVSAWTYHYSNKTYSWNYSRAFCQKYYTDLVAIQNKNEIAYLNETIPYYNSYYWIGIRKINNKWTWVGTNKTLTEEAENWADNEPNNKRNNQDCVEIYIKSLSAPGKWNDEPCWKRKRALCYRASCQDMSCSKQGECIETIGNYTCSCYPGFYGPECEYVRECGEFDLPQHVHMNCSHPLGNFSFNSHCSFHCAEGYALNGPSELECLASGIWTNSPPQCVAVQCPALKSPEQGSMSCVQSAEAFQHQSSCSFSCEEGFALVGPEVVHCTALGVWTAPTPVCKAIACEPLESPVHGSMDCSPSLRAFQYNTSCSFHCAEGFTLRGADIVRCADMEEWTAPAPVCQTLQCQDLPTSTKARVNCSHPFGDFRYKSTCSFTCDEGSFLVGASVLQCLDTGNWDAPFPECQAVTCAALPNPQNGEKTCVQPLGGSSYESTCWFTCHEGFSLSGPERLDCTPSGHWTGSPPTCEEAIKCPELSAPEQGSLDCPDTHGEFIVGSICHFSCNKGLKLEGSNHVECTTSGRWIAPPPTCKLDTVSAPAPGVQCPTLIAPKQGTMSCQHHVRNFGLNTTCHFGCKAGFILLGDSALQCRPSRQWTAAAPTCRAVKCAKLPVTEPIVMNCSNPWGNFSYGSTCSFHCPEGQLLNGSERTACQENGQWSTTMPTCQAGPLTIQETLTYVGGAAAGTTGLVTGSILLALLRRRCRQKDDGKSPLNPQREQYYHSLKSIAEHTEFLQMLRLTQALKISSAPEQTDWTTSPNSPPTTPSCSISSSSNTSLRSWD</sequence>
<evidence type="ECO:0000256" key="13">
    <source>
        <dbReference type="ARBA" id="ARBA00022989"/>
    </source>
</evidence>
<feature type="disulfide bond" evidence="24">
    <location>
        <begin position="135"/>
        <end position="144"/>
    </location>
</feature>
<evidence type="ECO:0000259" key="30">
    <source>
        <dbReference type="PROSITE" id="PS50923"/>
    </source>
</evidence>
<evidence type="ECO:0000256" key="27">
    <source>
        <dbReference type="SAM" id="Phobius"/>
    </source>
</evidence>
<dbReference type="Pfam" id="PF00059">
    <property type="entry name" value="Lectin_C"/>
    <property type="match status" value="2"/>
</dbReference>
<accession>A0A6B0QXW5</accession>
<keyword evidence="3" id="KW-1003">Cell membrane</keyword>
<evidence type="ECO:0000256" key="15">
    <source>
        <dbReference type="ARBA" id="ARBA00023157"/>
    </source>
</evidence>
<keyword evidence="4 24" id="KW-0245">EGF-like domain</keyword>
<name>A0A6B0QXW5_9CETA</name>
<dbReference type="InterPro" id="IPR035976">
    <property type="entry name" value="Sushi/SCR/CCP_sf"/>
</dbReference>
<dbReference type="CDD" id="cd00033">
    <property type="entry name" value="CCP"/>
    <property type="match status" value="9"/>
</dbReference>
<keyword evidence="7" id="KW-0479">Metal-binding</keyword>
<keyword evidence="5 25" id="KW-0768">Sushi</keyword>
<dbReference type="InterPro" id="IPR001304">
    <property type="entry name" value="C-type_lectin-like"/>
</dbReference>
<feature type="domain" description="Sushi" evidence="30">
    <location>
        <begin position="845"/>
        <end position="906"/>
    </location>
</feature>
<dbReference type="PROSITE" id="PS50923">
    <property type="entry name" value="SUSHI"/>
    <property type="match status" value="9"/>
</dbReference>
<feature type="disulfide bond" evidence="25">
    <location>
        <begin position="752"/>
        <end position="779"/>
    </location>
</feature>
<evidence type="ECO:0000256" key="17">
    <source>
        <dbReference type="ARBA" id="ARBA00044174"/>
    </source>
</evidence>
<evidence type="ECO:0000313" key="32">
    <source>
        <dbReference type="Proteomes" id="UP000322234"/>
    </source>
</evidence>
<dbReference type="GO" id="GO:0005509">
    <property type="term" value="F:calcium ion binding"/>
    <property type="evidence" value="ECO:0007669"/>
    <property type="project" value="InterPro"/>
</dbReference>
<dbReference type="Proteomes" id="UP000322234">
    <property type="component" value="Unassembled WGS sequence"/>
</dbReference>
<dbReference type="EMBL" id="VBQZ03000009">
    <property type="protein sequence ID" value="MXQ81912.1"/>
    <property type="molecule type" value="Genomic_DNA"/>
</dbReference>
<evidence type="ECO:0000256" key="7">
    <source>
        <dbReference type="ARBA" id="ARBA00022723"/>
    </source>
</evidence>